<accession>A0A3M5X4P0</accession>
<comment type="caution">
    <text evidence="2">The sequence shown here is derived from an EMBL/GenBank/DDBJ whole genome shotgun (WGS) entry which is preliminary data.</text>
</comment>
<feature type="region of interest" description="Disordered" evidence="1">
    <location>
        <begin position="1"/>
        <end position="30"/>
    </location>
</feature>
<dbReference type="EMBL" id="RBUF01000141">
    <property type="protein sequence ID" value="RMU76897.1"/>
    <property type="molecule type" value="Genomic_DNA"/>
</dbReference>
<feature type="compositionally biased region" description="Pro residues" evidence="1">
    <location>
        <begin position="57"/>
        <end position="67"/>
    </location>
</feature>
<dbReference type="Pfam" id="PF07424">
    <property type="entry name" value="TrbM"/>
    <property type="match status" value="1"/>
</dbReference>
<protein>
    <submittedName>
        <fullName evidence="2">Killer protein</fullName>
    </submittedName>
</protein>
<evidence type="ECO:0000313" key="2">
    <source>
        <dbReference type="EMBL" id="RMU76897.1"/>
    </source>
</evidence>
<gene>
    <name evidence="2" type="ORF">ALP24_100504</name>
</gene>
<dbReference type="Proteomes" id="UP000274315">
    <property type="component" value="Unassembled WGS sequence"/>
</dbReference>
<organism evidence="2 3">
    <name type="scientific">Pseudomonas syringae pv. aptata</name>
    <dbReference type="NCBI Taxonomy" id="83167"/>
    <lineage>
        <taxon>Bacteria</taxon>
        <taxon>Pseudomonadati</taxon>
        <taxon>Pseudomonadota</taxon>
        <taxon>Gammaproteobacteria</taxon>
        <taxon>Pseudomonadales</taxon>
        <taxon>Pseudomonadaceae</taxon>
        <taxon>Pseudomonas</taxon>
        <taxon>Pseudomonas syringae</taxon>
    </lineage>
</organism>
<feature type="region of interest" description="Disordered" evidence="1">
    <location>
        <begin position="45"/>
        <end position="83"/>
    </location>
</feature>
<evidence type="ECO:0000256" key="1">
    <source>
        <dbReference type="SAM" id="MobiDB-lite"/>
    </source>
</evidence>
<reference evidence="2 3" key="1">
    <citation type="submission" date="2018-08" db="EMBL/GenBank/DDBJ databases">
        <title>Recombination of ecologically and evolutionarily significant loci maintains genetic cohesion in the Pseudomonas syringae species complex.</title>
        <authorList>
            <person name="Dillon M."/>
            <person name="Thakur S."/>
            <person name="Almeida R.N.D."/>
            <person name="Weir B.S."/>
            <person name="Guttman D.S."/>
        </authorList>
    </citation>
    <scope>NUCLEOTIDE SEQUENCE [LARGE SCALE GENOMIC DNA]</scope>
    <source>
        <strain evidence="2 3">ICMP 11935</strain>
    </source>
</reference>
<name>A0A3M5X4P0_PSEAP</name>
<evidence type="ECO:0000313" key="3">
    <source>
        <dbReference type="Proteomes" id="UP000274315"/>
    </source>
</evidence>
<feature type="compositionally biased region" description="Polar residues" evidence="1">
    <location>
        <begin position="15"/>
        <end position="26"/>
    </location>
</feature>
<proteinExistence type="predicted"/>
<dbReference type="InterPro" id="IPR009989">
    <property type="entry name" value="TrbM"/>
</dbReference>
<dbReference type="AlphaFoldDB" id="A0A3M5X4P0"/>
<sequence>MWKPQRRRPLPTSEPGKSSGTKNPCSKSEPVCRRPMCRLAMLPKSTRSPCRCAPSKPRWPWPTPSPCRPNSGSAGTPKTKRPKWLRSKRIRHSQLRSSLIQSLFRLTTPRNRCSPPTGAPMRLQEQNMNTYCKTADRQGHAAGNAVPGRGKTRVCALFAVCLLGSGSAFAGDPCKSVLCLYGKFTGNSGGSECRSAEQDYFSILVKKHGNIKWSQTATARQDYLNSCPGADQSYTQKINDKFGKVRG</sequence>